<dbReference type="RefSeq" id="WP_075277036.1">
    <property type="nucleotide sequence ID" value="NZ_CP016908.1"/>
</dbReference>
<dbReference type="InterPro" id="IPR036259">
    <property type="entry name" value="MFS_trans_sf"/>
</dbReference>
<dbReference type="GO" id="GO:0005886">
    <property type="term" value="C:plasma membrane"/>
    <property type="evidence" value="ECO:0007669"/>
    <property type="project" value="UniProtKB-SubCell"/>
</dbReference>
<dbReference type="EMBL" id="CP016908">
    <property type="protein sequence ID" value="APS00371.1"/>
    <property type="molecule type" value="Genomic_DNA"/>
</dbReference>
<evidence type="ECO:0000256" key="6">
    <source>
        <dbReference type="ARBA" id="ARBA00022847"/>
    </source>
</evidence>
<keyword evidence="3" id="KW-0813">Transport</keyword>
<dbReference type="PANTHER" id="PTHR43528:SF1">
    <property type="entry name" value="ALPHA-KETOGLUTARATE PERMEASE"/>
    <property type="match status" value="1"/>
</dbReference>
<feature type="domain" description="Major facilitator superfamily (MFS) profile" evidence="10">
    <location>
        <begin position="8"/>
        <end position="415"/>
    </location>
</feature>
<keyword evidence="6" id="KW-0769">Symport</keyword>
<feature type="transmembrane region" description="Helical" evidence="9">
    <location>
        <begin position="180"/>
        <end position="199"/>
    </location>
</feature>
<dbReference type="Pfam" id="PF00083">
    <property type="entry name" value="Sugar_tr"/>
    <property type="match status" value="1"/>
</dbReference>
<feature type="transmembrane region" description="Helical" evidence="9">
    <location>
        <begin position="301"/>
        <end position="321"/>
    </location>
</feature>
<evidence type="ECO:0000256" key="4">
    <source>
        <dbReference type="ARBA" id="ARBA00022475"/>
    </source>
</evidence>
<evidence type="ECO:0000259" key="10">
    <source>
        <dbReference type="PROSITE" id="PS50850"/>
    </source>
</evidence>
<dbReference type="InterPro" id="IPR005829">
    <property type="entry name" value="Sugar_transporter_CS"/>
</dbReference>
<accession>A0A1L6MXQ0</accession>
<keyword evidence="7 9" id="KW-1133">Transmembrane helix</keyword>
<keyword evidence="4" id="KW-1003">Cell membrane</keyword>
<feature type="transmembrane region" description="Helical" evidence="9">
    <location>
        <begin position="20"/>
        <end position="38"/>
    </location>
</feature>
<keyword evidence="5 9" id="KW-0812">Transmembrane</keyword>
<keyword evidence="12" id="KW-1185">Reference proteome</keyword>
<dbReference type="KEGG" id="pabo:BCY86_06525"/>
<dbReference type="InterPro" id="IPR011701">
    <property type="entry name" value="MFS"/>
</dbReference>
<comment type="similarity">
    <text evidence="2">Belongs to the major facilitator superfamily. Metabolite:H+ Symporter (MHS) family (TC 2.A.1.6) family.</text>
</comment>
<dbReference type="FunFam" id="1.20.1250.20:FF:000001">
    <property type="entry name" value="Dicarboxylate MFS transporter"/>
    <property type="match status" value="1"/>
</dbReference>
<dbReference type="SUPFAM" id="SSF103473">
    <property type="entry name" value="MFS general substrate transporter"/>
    <property type="match status" value="1"/>
</dbReference>
<keyword evidence="8 9" id="KW-0472">Membrane</keyword>
<dbReference type="Proteomes" id="UP000185544">
    <property type="component" value="Chromosome"/>
</dbReference>
<evidence type="ECO:0000256" key="1">
    <source>
        <dbReference type="ARBA" id="ARBA00004651"/>
    </source>
</evidence>
<feature type="transmembrane region" description="Helical" evidence="9">
    <location>
        <begin position="235"/>
        <end position="258"/>
    </location>
</feature>
<dbReference type="OrthoDB" id="6766492at2"/>
<feature type="transmembrane region" description="Helical" evidence="9">
    <location>
        <begin position="145"/>
        <end position="168"/>
    </location>
</feature>
<feature type="transmembrane region" description="Helical" evidence="9">
    <location>
        <begin position="327"/>
        <end position="351"/>
    </location>
</feature>
<feature type="transmembrane region" description="Helical" evidence="9">
    <location>
        <begin position="270"/>
        <end position="292"/>
    </location>
</feature>
<evidence type="ECO:0000256" key="9">
    <source>
        <dbReference type="SAM" id="Phobius"/>
    </source>
</evidence>
<proteinExistence type="inferred from homology"/>
<dbReference type="Gene3D" id="1.20.1250.20">
    <property type="entry name" value="MFS general substrate transporter like domains"/>
    <property type="match status" value="2"/>
</dbReference>
<evidence type="ECO:0000313" key="12">
    <source>
        <dbReference type="Proteomes" id="UP000185544"/>
    </source>
</evidence>
<dbReference type="STRING" id="1882918.BCY86_06525"/>
<reference evidence="11 12" key="1">
    <citation type="submission" date="2016-08" db="EMBL/GenBank/DDBJ databases">
        <title>Identification and validation of antigenic proteins from Pajaroellobacter abortibovis using de-novo genome sequence assembly and reverse vaccinology.</title>
        <authorList>
            <person name="Welly B.T."/>
            <person name="Miller M.R."/>
            <person name="Stott J.L."/>
            <person name="Blanchard M.T."/>
            <person name="Islas-Trejo A.D."/>
            <person name="O'Rourke S.M."/>
            <person name="Young A.E."/>
            <person name="Medrano J.F."/>
            <person name="Van Eenennaam A.L."/>
        </authorList>
    </citation>
    <scope>NUCLEOTIDE SEQUENCE [LARGE SCALE GENOMIC DNA]</scope>
    <source>
        <strain evidence="11 12">BTF92-0548A/99-0131</strain>
    </source>
</reference>
<sequence length="441" mass="48044">MSSSLARTLITSMIGNLFEWYDFALFGYLAPYIGKLFFPSSDPMSETILALGVFATGFIVRPLGGLLFGYIGDRCGRKKAMLATILLMALPMALIGMLPTYATLGITASVLLIIMRMLQGISMGGNYGGSITFTTEHFVRQHQGLVGSFTAISCLTGIMLGSATAALLSFVFKEEELLRWGWRVPFLLGITICGVGFYMRRQVTESPVYLKEVASGQISQRPPAAEVFLNHGKTLWTLVFVVMLHDLSFYVLLLYMITHLIQIIGMDEQAAFTINTTNLFTASVATCFAGWLSDKVGRKPVLIGAALMFLVGTFPLMHLMFSSQNVGLVFFAQFILAITVGCYFGPLPALMVESFPTKVRYSAIAITTNISGPLFGGTAPMLVAYLVTKTGSKMIPAYYLMLGSVFSLLALRSLKLYTSPTPTSSSTPVFDSYSIDNKSLS</sequence>
<dbReference type="AlphaFoldDB" id="A0A1L6MXQ0"/>
<protein>
    <recommendedName>
        <fullName evidence="10">Major facilitator superfamily (MFS) profile domain-containing protein</fullName>
    </recommendedName>
</protein>
<evidence type="ECO:0000313" key="11">
    <source>
        <dbReference type="EMBL" id="APS00371.1"/>
    </source>
</evidence>
<dbReference type="GO" id="GO:0015293">
    <property type="term" value="F:symporter activity"/>
    <property type="evidence" value="ECO:0007669"/>
    <property type="project" value="UniProtKB-KW"/>
</dbReference>
<feature type="transmembrane region" description="Helical" evidence="9">
    <location>
        <begin position="363"/>
        <end position="388"/>
    </location>
</feature>
<dbReference type="Pfam" id="PF07690">
    <property type="entry name" value="MFS_1"/>
    <property type="match status" value="1"/>
</dbReference>
<dbReference type="PANTHER" id="PTHR43528">
    <property type="entry name" value="ALPHA-KETOGLUTARATE PERMEASE"/>
    <property type="match status" value="1"/>
</dbReference>
<dbReference type="InterPro" id="IPR005828">
    <property type="entry name" value="MFS_sugar_transport-like"/>
</dbReference>
<comment type="subcellular location">
    <subcellularLocation>
        <location evidence="1">Cell membrane</location>
        <topology evidence="1">Multi-pass membrane protein</topology>
    </subcellularLocation>
</comment>
<evidence type="ECO:0000256" key="2">
    <source>
        <dbReference type="ARBA" id="ARBA00008240"/>
    </source>
</evidence>
<dbReference type="PROSITE" id="PS50850">
    <property type="entry name" value="MFS"/>
    <property type="match status" value="1"/>
</dbReference>
<name>A0A1L6MXQ0_9BACT</name>
<evidence type="ECO:0000256" key="3">
    <source>
        <dbReference type="ARBA" id="ARBA00022448"/>
    </source>
</evidence>
<feature type="transmembrane region" description="Helical" evidence="9">
    <location>
        <begin position="50"/>
        <end position="68"/>
    </location>
</feature>
<organism evidence="11 12">
    <name type="scientific">Pajaroellobacter abortibovis</name>
    <dbReference type="NCBI Taxonomy" id="1882918"/>
    <lineage>
        <taxon>Bacteria</taxon>
        <taxon>Pseudomonadati</taxon>
        <taxon>Myxococcota</taxon>
        <taxon>Polyangia</taxon>
        <taxon>Polyangiales</taxon>
        <taxon>Polyangiaceae</taxon>
    </lineage>
</organism>
<dbReference type="PROSITE" id="PS00216">
    <property type="entry name" value="SUGAR_TRANSPORT_1"/>
    <property type="match status" value="1"/>
</dbReference>
<dbReference type="InterPro" id="IPR020846">
    <property type="entry name" value="MFS_dom"/>
</dbReference>
<evidence type="ECO:0000256" key="7">
    <source>
        <dbReference type="ARBA" id="ARBA00022989"/>
    </source>
</evidence>
<gene>
    <name evidence="11" type="ORF">BCY86_06525</name>
</gene>
<feature type="transmembrane region" description="Helical" evidence="9">
    <location>
        <begin position="394"/>
        <end position="411"/>
    </location>
</feature>
<evidence type="ECO:0000256" key="8">
    <source>
        <dbReference type="ARBA" id="ARBA00023136"/>
    </source>
</evidence>
<evidence type="ECO:0000256" key="5">
    <source>
        <dbReference type="ARBA" id="ARBA00022692"/>
    </source>
</evidence>
<dbReference type="InterPro" id="IPR051084">
    <property type="entry name" value="H+-coupled_symporters"/>
</dbReference>